<protein>
    <submittedName>
        <fullName evidence="2">Gluconate 2-dehydrogenase subunit 3</fullName>
    </submittedName>
</protein>
<evidence type="ECO:0000256" key="1">
    <source>
        <dbReference type="SAM" id="Phobius"/>
    </source>
</evidence>
<accession>A0A1H2YSU0</accession>
<dbReference type="OrthoDB" id="6385145at2"/>
<feature type="transmembrane region" description="Helical" evidence="1">
    <location>
        <begin position="6"/>
        <end position="27"/>
    </location>
</feature>
<dbReference type="STRING" id="762486.SAMN05444411_10333"/>
<reference evidence="3" key="1">
    <citation type="submission" date="2016-10" db="EMBL/GenBank/DDBJ databases">
        <authorList>
            <person name="Varghese N."/>
            <person name="Submissions S."/>
        </authorList>
    </citation>
    <scope>NUCLEOTIDE SEQUENCE [LARGE SCALE GENOMIC DNA]</scope>
    <source>
        <strain evidence="3">DSM 24956</strain>
    </source>
</reference>
<dbReference type="Pfam" id="PF13618">
    <property type="entry name" value="Gluconate_2-dh3"/>
    <property type="match status" value="1"/>
</dbReference>
<keyword evidence="1" id="KW-1133">Transmembrane helix</keyword>
<evidence type="ECO:0000313" key="2">
    <source>
        <dbReference type="EMBL" id="SDX07629.1"/>
    </source>
</evidence>
<dbReference type="AlphaFoldDB" id="A0A1H2YSU0"/>
<keyword evidence="1" id="KW-0812">Transmembrane</keyword>
<dbReference type="RefSeq" id="WP_090122048.1">
    <property type="nucleotide sequence ID" value="NZ_FNNJ01000003.1"/>
</dbReference>
<sequence length="190" mass="21059">MNRRTAIGGILGIAGLGIASVSVLKYFKTDIDISKGKLVNYESLISELVDVIIPPTETPGAKSAKVQNFVINYMEECASIKEYTKFFNGLNDLQETCLDSYGIPFEECSDIQKNEQLENLDSGLDSNSMFMKISNKLRGRSFFNILKTLTIEGYCISSVGATQHLAYLPFPGKYEAITTLKTNQKAWATK</sequence>
<proteinExistence type="predicted"/>
<gene>
    <name evidence="2" type="ORF">SAMN05444411_10333</name>
</gene>
<organism evidence="2 3">
    <name type="scientific">Lutibacter oricola</name>
    <dbReference type="NCBI Taxonomy" id="762486"/>
    <lineage>
        <taxon>Bacteria</taxon>
        <taxon>Pseudomonadati</taxon>
        <taxon>Bacteroidota</taxon>
        <taxon>Flavobacteriia</taxon>
        <taxon>Flavobacteriales</taxon>
        <taxon>Flavobacteriaceae</taxon>
        <taxon>Lutibacter</taxon>
    </lineage>
</organism>
<dbReference type="Proteomes" id="UP000199595">
    <property type="component" value="Unassembled WGS sequence"/>
</dbReference>
<dbReference type="InterPro" id="IPR027056">
    <property type="entry name" value="Gluconate_2DH_su3"/>
</dbReference>
<keyword evidence="1" id="KW-0472">Membrane</keyword>
<dbReference type="EMBL" id="FNNJ01000003">
    <property type="protein sequence ID" value="SDX07629.1"/>
    <property type="molecule type" value="Genomic_DNA"/>
</dbReference>
<name>A0A1H2YSU0_9FLAO</name>
<keyword evidence="3" id="KW-1185">Reference proteome</keyword>
<evidence type="ECO:0000313" key="3">
    <source>
        <dbReference type="Proteomes" id="UP000199595"/>
    </source>
</evidence>